<feature type="region of interest" description="Disordered" evidence="5">
    <location>
        <begin position="312"/>
        <end position="351"/>
    </location>
</feature>
<dbReference type="OrthoDB" id="21467at2759"/>
<gene>
    <name evidence="7" type="ORF">BMF94_4442</name>
</gene>
<dbReference type="AlphaFoldDB" id="A0A2S5B752"/>
<feature type="compositionally biased region" description="Basic and acidic residues" evidence="5">
    <location>
        <begin position="39"/>
        <end position="48"/>
    </location>
</feature>
<reference evidence="7 8" key="1">
    <citation type="journal article" date="2018" name="Front. Microbiol.">
        <title>Prospects for Fungal Bioremediation of Acidic Radioactive Waste Sites: Characterization and Genome Sequence of Rhodotorula taiwanensis MD1149.</title>
        <authorList>
            <person name="Tkavc R."/>
            <person name="Matrosova V.Y."/>
            <person name="Grichenko O.E."/>
            <person name="Gostincar C."/>
            <person name="Volpe R.P."/>
            <person name="Klimenkova P."/>
            <person name="Gaidamakova E.K."/>
            <person name="Zhou C.E."/>
            <person name="Stewart B.J."/>
            <person name="Lyman M.G."/>
            <person name="Malfatti S.A."/>
            <person name="Rubinfeld B."/>
            <person name="Courtot M."/>
            <person name="Singh J."/>
            <person name="Dalgard C.L."/>
            <person name="Hamilton T."/>
            <person name="Frey K.G."/>
            <person name="Gunde-Cimerman N."/>
            <person name="Dugan L."/>
            <person name="Daly M.J."/>
        </authorList>
    </citation>
    <scope>NUCLEOTIDE SEQUENCE [LARGE SCALE GENOMIC DNA]</scope>
    <source>
        <strain evidence="7 8">MD1149</strain>
    </source>
</reference>
<proteinExistence type="predicted"/>
<evidence type="ECO:0000256" key="5">
    <source>
        <dbReference type="SAM" id="MobiDB-lite"/>
    </source>
</evidence>
<feature type="compositionally biased region" description="Acidic residues" evidence="5">
    <location>
        <begin position="95"/>
        <end position="127"/>
    </location>
</feature>
<dbReference type="STRING" id="741276.A0A2S5B752"/>
<organism evidence="7 8">
    <name type="scientific">Rhodotorula taiwanensis</name>
    <dbReference type="NCBI Taxonomy" id="741276"/>
    <lineage>
        <taxon>Eukaryota</taxon>
        <taxon>Fungi</taxon>
        <taxon>Dikarya</taxon>
        <taxon>Basidiomycota</taxon>
        <taxon>Pucciniomycotina</taxon>
        <taxon>Microbotryomycetes</taxon>
        <taxon>Sporidiobolales</taxon>
        <taxon>Sporidiobolaceae</taxon>
        <taxon>Rhodotorula</taxon>
    </lineage>
</organism>
<keyword evidence="8" id="KW-1185">Reference proteome</keyword>
<feature type="compositionally biased region" description="Low complexity" evidence="5">
    <location>
        <begin position="1"/>
        <end position="22"/>
    </location>
</feature>
<dbReference type="GO" id="GO:0003723">
    <property type="term" value="F:RNA binding"/>
    <property type="evidence" value="ECO:0007669"/>
    <property type="project" value="UniProtKB-UniRule"/>
</dbReference>
<dbReference type="CDD" id="cd12307">
    <property type="entry name" value="RRM_NIFK_like"/>
    <property type="match status" value="1"/>
</dbReference>
<dbReference type="InterPro" id="IPR000504">
    <property type="entry name" value="RRM_dom"/>
</dbReference>
<dbReference type="EMBL" id="PJQD01000048">
    <property type="protein sequence ID" value="POY72614.1"/>
    <property type="molecule type" value="Genomic_DNA"/>
</dbReference>
<dbReference type="InterPro" id="IPR035979">
    <property type="entry name" value="RBD_domain_sf"/>
</dbReference>
<dbReference type="Gene3D" id="3.30.70.330">
    <property type="match status" value="1"/>
</dbReference>
<evidence type="ECO:0000259" key="6">
    <source>
        <dbReference type="PROSITE" id="PS50102"/>
    </source>
</evidence>
<dbReference type="PROSITE" id="PS50102">
    <property type="entry name" value="RRM"/>
    <property type="match status" value="1"/>
</dbReference>
<dbReference type="Pfam" id="PF00076">
    <property type="entry name" value="RRM_1"/>
    <property type="match status" value="1"/>
</dbReference>
<evidence type="ECO:0000256" key="3">
    <source>
        <dbReference type="ARBA" id="ARBA00023242"/>
    </source>
</evidence>
<feature type="domain" description="RRM" evidence="6">
    <location>
        <begin position="161"/>
        <end position="239"/>
    </location>
</feature>
<feature type="compositionally biased region" description="Basic and acidic residues" evidence="5">
    <location>
        <begin position="260"/>
        <end position="282"/>
    </location>
</feature>
<keyword evidence="3" id="KW-0539">Nucleus</keyword>
<evidence type="ECO:0000313" key="7">
    <source>
        <dbReference type="EMBL" id="POY72614.1"/>
    </source>
</evidence>
<dbReference type="SUPFAM" id="SSF54928">
    <property type="entry name" value="RNA-binding domain, RBD"/>
    <property type="match status" value="1"/>
</dbReference>
<dbReference type="GO" id="GO:0005730">
    <property type="term" value="C:nucleolus"/>
    <property type="evidence" value="ECO:0007669"/>
    <property type="project" value="UniProtKB-SubCell"/>
</dbReference>
<evidence type="ECO:0000313" key="8">
    <source>
        <dbReference type="Proteomes" id="UP000237144"/>
    </source>
</evidence>
<dbReference type="PANTHER" id="PTHR46754">
    <property type="entry name" value="MKI67 FHA DOMAIN-INTERACTING NUCLEOLAR PHOSPHOPROTEIN"/>
    <property type="match status" value="1"/>
</dbReference>
<keyword evidence="2 4" id="KW-0694">RNA-binding</keyword>
<evidence type="ECO:0000256" key="2">
    <source>
        <dbReference type="ARBA" id="ARBA00022884"/>
    </source>
</evidence>
<accession>A0A2S5B752</accession>
<comment type="caution">
    <text evidence="7">The sequence shown here is derived from an EMBL/GenBank/DDBJ whole genome shotgun (WGS) entry which is preliminary data.</text>
</comment>
<dbReference type="InterPro" id="IPR012677">
    <property type="entry name" value="Nucleotide-bd_a/b_plait_sf"/>
</dbReference>
<feature type="region of interest" description="Disordered" evidence="5">
    <location>
        <begin position="1"/>
        <end position="138"/>
    </location>
</feature>
<comment type="subcellular location">
    <subcellularLocation>
        <location evidence="1">Nucleus</location>
        <location evidence="1">Nucleolus</location>
    </subcellularLocation>
</comment>
<dbReference type="SMART" id="SM00360">
    <property type="entry name" value="RRM"/>
    <property type="match status" value="1"/>
</dbReference>
<name>A0A2S5B752_9BASI</name>
<feature type="compositionally biased region" description="Basic and acidic residues" evidence="5">
    <location>
        <begin position="312"/>
        <end position="323"/>
    </location>
</feature>
<evidence type="ECO:0000256" key="4">
    <source>
        <dbReference type="PROSITE-ProRule" id="PRU00176"/>
    </source>
</evidence>
<evidence type="ECO:0000256" key="1">
    <source>
        <dbReference type="ARBA" id="ARBA00004604"/>
    </source>
</evidence>
<dbReference type="Proteomes" id="UP000237144">
    <property type="component" value="Unassembled WGS sequence"/>
</dbReference>
<protein>
    <recommendedName>
        <fullName evidence="6">RRM domain-containing protein</fullName>
    </recommendedName>
</protein>
<feature type="region of interest" description="Disordered" evidence="5">
    <location>
        <begin position="259"/>
        <end position="282"/>
    </location>
</feature>
<sequence length="351" mass="38447">MAKGTPKATKTATPSKPASATKGMPKSAGPDSASKKRVRLADDADVKPAGDGTPSKGTKPVKGALKKSDAATATSDSKGKGKGKKSEPEPAADGGDGESDDEEEIDFLEGFESGDEDSSDEEMEDDEPSKPAFDLKQLPKVKGETVQKKLAAKEKKQPKTGTVYLGRIPKGFYEEEMRSYFSQFGEVTRLRLSRNKQTGASKHYAFIEFKYASVAQIVQETMDNYLLAGHILVCKVVPDDEIHPKLWVGANRKFRVVPKSRKDAARRNKPRTEEQKEKISKRLLTREDKKRKQLADLGIDYDFDGYRHSGKEVEAAKAEEAEPKVTPAAKKKGRKSAGGDEPSKKKARKST</sequence>